<gene>
    <name evidence="2" type="ORF">L602_001900000770</name>
</gene>
<comment type="caution">
    <text evidence="2">The sequence shown here is derived from an EMBL/GenBank/DDBJ whole genome shotgun (WGS) entry which is preliminary data.</text>
</comment>
<name>A0A562BPG5_9BURK</name>
<organism evidence="2 3">
    <name type="scientific">Cupriavidus gilardii J11</name>
    <dbReference type="NCBI Taxonomy" id="936133"/>
    <lineage>
        <taxon>Bacteria</taxon>
        <taxon>Pseudomonadati</taxon>
        <taxon>Pseudomonadota</taxon>
        <taxon>Betaproteobacteria</taxon>
        <taxon>Burkholderiales</taxon>
        <taxon>Burkholderiaceae</taxon>
        <taxon>Cupriavidus</taxon>
    </lineage>
</organism>
<evidence type="ECO:0000256" key="1">
    <source>
        <dbReference type="SAM" id="MobiDB-lite"/>
    </source>
</evidence>
<proteinExistence type="predicted"/>
<keyword evidence="3" id="KW-1185">Reference proteome</keyword>
<reference evidence="2 3" key="1">
    <citation type="submission" date="2019-07" db="EMBL/GenBank/DDBJ databases">
        <title>Genome sequencing of lignin-degrading bacterial isolates.</title>
        <authorList>
            <person name="Gladden J."/>
        </authorList>
    </citation>
    <scope>NUCLEOTIDE SEQUENCE [LARGE SCALE GENOMIC DNA]</scope>
    <source>
        <strain evidence="2 3">J11</strain>
    </source>
</reference>
<evidence type="ECO:0008006" key="4">
    <source>
        <dbReference type="Google" id="ProtNLM"/>
    </source>
</evidence>
<evidence type="ECO:0000313" key="2">
    <source>
        <dbReference type="EMBL" id="TWG87074.1"/>
    </source>
</evidence>
<dbReference type="EMBL" id="VLJN01000011">
    <property type="protein sequence ID" value="TWG87074.1"/>
    <property type="molecule type" value="Genomic_DNA"/>
</dbReference>
<feature type="region of interest" description="Disordered" evidence="1">
    <location>
        <begin position="1"/>
        <end position="26"/>
    </location>
</feature>
<protein>
    <recommendedName>
        <fullName evidence="4">Outer membrane surface antigen</fullName>
    </recommendedName>
</protein>
<sequence length="156" mass="17420">MDQSAEERPDRAVRARQHAAAPARQGSGAARRWLALALAGWAGWLLPVPAGAAFDHFLASTIVGTMTQAEARSFAAAVDKVLRKRADGDALRWQAPETPRHPATEAVITPLQTKQDRGQPCRQIRSELRRASNEEQWTGWFCRQIDDRWRARAVDQ</sequence>
<evidence type="ECO:0000313" key="3">
    <source>
        <dbReference type="Proteomes" id="UP000318141"/>
    </source>
</evidence>
<accession>A0A562BPG5</accession>
<feature type="compositionally biased region" description="Basic and acidic residues" evidence="1">
    <location>
        <begin position="1"/>
        <end position="13"/>
    </location>
</feature>
<dbReference type="AlphaFoldDB" id="A0A562BPG5"/>
<dbReference type="Proteomes" id="UP000318141">
    <property type="component" value="Unassembled WGS sequence"/>
</dbReference>
<dbReference type="OrthoDB" id="8686789at2"/>